<evidence type="ECO:0000313" key="2">
    <source>
        <dbReference type="EMBL" id="EPE25743.1"/>
    </source>
</evidence>
<reference evidence="2 3" key="1">
    <citation type="journal article" date="2013" name="BMC Genomics">
        <title>Genomics-driven discovery of the pneumocandin biosynthetic gene cluster in the fungus Glarea lozoyensis.</title>
        <authorList>
            <person name="Chen L."/>
            <person name="Yue Q."/>
            <person name="Zhang X."/>
            <person name="Xiang M."/>
            <person name="Wang C."/>
            <person name="Li S."/>
            <person name="Che Y."/>
            <person name="Ortiz-Lopez F.J."/>
            <person name="Bills G.F."/>
            <person name="Liu X."/>
            <person name="An Z."/>
        </authorList>
    </citation>
    <scope>NUCLEOTIDE SEQUENCE [LARGE SCALE GENOMIC DNA]</scope>
    <source>
        <strain evidence="3">ATCC 20868 / MF5171</strain>
    </source>
</reference>
<protein>
    <submittedName>
        <fullName evidence="2">Uncharacterized protein</fullName>
    </submittedName>
</protein>
<dbReference type="AlphaFoldDB" id="S3DGL8"/>
<keyword evidence="3" id="KW-1185">Reference proteome</keyword>
<feature type="region of interest" description="Disordered" evidence="1">
    <location>
        <begin position="21"/>
        <end position="45"/>
    </location>
</feature>
<dbReference type="GeneID" id="19460713"/>
<gene>
    <name evidence="2" type="ORF">GLAREA_01655</name>
</gene>
<organism evidence="2 3">
    <name type="scientific">Glarea lozoyensis (strain ATCC 20868 / MF5171)</name>
    <dbReference type="NCBI Taxonomy" id="1116229"/>
    <lineage>
        <taxon>Eukaryota</taxon>
        <taxon>Fungi</taxon>
        <taxon>Dikarya</taxon>
        <taxon>Ascomycota</taxon>
        <taxon>Pezizomycotina</taxon>
        <taxon>Leotiomycetes</taxon>
        <taxon>Helotiales</taxon>
        <taxon>Helotiaceae</taxon>
        <taxon>Glarea</taxon>
    </lineage>
</organism>
<dbReference type="RefSeq" id="XP_008087062.1">
    <property type="nucleotide sequence ID" value="XM_008088871.1"/>
</dbReference>
<sequence>MPEYLAAPIPQRLQQLFSEKHLRPPRNVTEGGRQNEAGDNAAHPPMFKSCGDHWMAERIMLGYGTKTQGLSSL</sequence>
<evidence type="ECO:0000256" key="1">
    <source>
        <dbReference type="SAM" id="MobiDB-lite"/>
    </source>
</evidence>
<dbReference type="KEGG" id="glz:GLAREA_01655"/>
<proteinExistence type="predicted"/>
<dbReference type="EMBL" id="KE145371">
    <property type="protein sequence ID" value="EPE25743.1"/>
    <property type="molecule type" value="Genomic_DNA"/>
</dbReference>
<dbReference type="Proteomes" id="UP000016922">
    <property type="component" value="Unassembled WGS sequence"/>
</dbReference>
<name>S3DGL8_GLAL2</name>
<accession>S3DGL8</accession>
<dbReference type="HOGENOM" id="CLU_2705013_0_0_1"/>
<evidence type="ECO:0000313" key="3">
    <source>
        <dbReference type="Proteomes" id="UP000016922"/>
    </source>
</evidence>